<dbReference type="Proteomes" id="UP000009172">
    <property type="component" value="Unassembled WGS sequence"/>
</dbReference>
<evidence type="ECO:0000256" key="1">
    <source>
        <dbReference type="SAM" id="MobiDB-lite"/>
    </source>
</evidence>
<feature type="compositionally biased region" description="Polar residues" evidence="1">
    <location>
        <begin position="119"/>
        <end position="138"/>
    </location>
</feature>
<name>F2S845_TRIT1</name>
<feature type="compositionally biased region" description="Low complexity" evidence="1">
    <location>
        <begin position="139"/>
        <end position="153"/>
    </location>
</feature>
<feature type="region of interest" description="Disordered" evidence="1">
    <location>
        <begin position="681"/>
        <end position="713"/>
    </location>
</feature>
<dbReference type="EMBL" id="GG698526">
    <property type="protein sequence ID" value="EGD99744.1"/>
    <property type="molecule type" value="Genomic_DNA"/>
</dbReference>
<gene>
    <name evidence="2" type="ORF">TESG_07083</name>
</gene>
<evidence type="ECO:0000313" key="3">
    <source>
        <dbReference type="Proteomes" id="UP000009172"/>
    </source>
</evidence>
<feature type="compositionally biased region" description="Polar residues" evidence="1">
    <location>
        <begin position="437"/>
        <end position="473"/>
    </location>
</feature>
<feature type="compositionally biased region" description="Polar residues" evidence="1">
    <location>
        <begin position="608"/>
        <end position="634"/>
    </location>
</feature>
<feature type="region of interest" description="Disordered" evidence="1">
    <location>
        <begin position="606"/>
        <end position="662"/>
    </location>
</feature>
<feature type="region of interest" description="Disordered" evidence="1">
    <location>
        <begin position="114"/>
        <end position="156"/>
    </location>
</feature>
<sequence>MSAAITPRRGTRRPNRHPLWGQVPDILDNVFSWNQDDNEQGTIQLNSLNDQINEYNQNTAVRDISEEIIKANSDLRPELLTLLRETTSSFNNELLQKGYPREWQRDIDELEGDLPNLIPISQGSRGPVTSQSQQNSTPGQNQSVSNVNNNTGTLSQFSGVQAHTNDQAQHSGALVHATGRLQQNSIGQNQSVSNVNNNTGTLSQFNGGQVLTNDQAQHNTDIDSLLPRFDSLELVTATAQNTHGSLMNGTVYAYNEMGTTGYQVFVAYECNCAFTARLEPGRHHSFDTRVTTNMTESKRGRVRANRNEDWYFKREHVSGIGLVAVYVDQDTEEDPVGSIAPGPRGTVYPGIRLQVLYTDGRIGCETRTSLTQLFKMSEYKVMQILHSRFKEQEEAFQAQKNAISGGHIQPRIENTYWRNQELVQQQRNPRLLYAPQVQGSNGENNNQYNMNTSQIPQPSTEYSPNHPQYQAPTPGTHVTRGRGPSNQRVLPSVAPQQRYNHQNIQPSATGQTYNPTTQGQLSYDVAQRGNNFGSSLTPQNQLSLQAQRGNTLGSELTPRGQLSSRVAQRVNNLGSDLTLQGQASSAVAQRSNNMRYDPMSRQVVVGGHQSQNLQSSGEASSSFMRHQHGNSATPVRSRGEPHAPSALRHGAEVEEVQQPQENPQRVQNNMGIFQRVAQQLRNLQQSSQPNVEPVPAQQSRQPTVEPALEEDEE</sequence>
<evidence type="ECO:0000313" key="2">
    <source>
        <dbReference type="EMBL" id="EGD99744.1"/>
    </source>
</evidence>
<accession>F2S845</accession>
<protein>
    <submittedName>
        <fullName evidence="2">Uncharacterized protein</fullName>
    </submittedName>
</protein>
<keyword evidence="3" id="KW-1185">Reference proteome</keyword>
<dbReference type="HOGENOM" id="CLU_387419_0_0_1"/>
<feature type="region of interest" description="Disordered" evidence="1">
    <location>
        <begin position="436"/>
        <end position="489"/>
    </location>
</feature>
<dbReference type="AlphaFoldDB" id="F2S845"/>
<organism evidence="2 3">
    <name type="scientific">Trichophyton tonsurans (strain CBS 112818)</name>
    <name type="common">Scalp ringworm fungus</name>
    <dbReference type="NCBI Taxonomy" id="647933"/>
    <lineage>
        <taxon>Eukaryota</taxon>
        <taxon>Fungi</taxon>
        <taxon>Dikarya</taxon>
        <taxon>Ascomycota</taxon>
        <taxon>Pezizomycotina</taxon>
        <taxon>Eurotiomycetes</taxon>
        <taxon>Eurotiomycetidae</taxon>
        <taxon>Onygenales</taxon>
        <taxon>Arthrodermataceae</taxon>
        <taxon>Trichophyton</taxon>
    </lineage>
</organism>
<feature type="compositionally biased region" description="Polar residues" evidence="1">
    <location>
        <begin position="681"/>
        <end position="702"/>
    </location>
</feature>
<reference evidence="3" key="1">
    <citation type="journal article" date="2012" name="MBio">
        <title>Comparative genome analysis of Trichophyton rubrum and related dermatophytes reveals candidate genes involved in infection.</title>
        <authorList>
            <person name="Martinez D.A."/>
            <person name="Oliver B.G."/>
            <person name="Graeser Y."/>
            <person name="Goldberg J.M."/>
            <person name="Li W."/>
            <person name="Martinez-Rossi N.M."/>
            <person name="Monod M."/>
            <person name="Shelest E."/>
            <person name="Barton R.C."/>
            <person name="Birch E."/>
            <person name="Brakhage A.A."/>
            <person name="Chen Z."/>
            <person name="Gurr S.J."/>
            <person name="Heiman D."/>
            <person name="Heitman J."/>
            <person name="Kosti I."/>
            <person name="Rossi A."/>
            <person name="Saif S."/>
            <person name="Samalova M."/>
            <person name="Saunders C.W."/>
            <person name="Shea T."/>
            <person name="Summerbell R.C."/>
            <person name="Xu J."/>
            <person name="Young S."/>
            <person name="Zeng Q."/>
            <person name="Birren B.W."/>
            <person name="Cuomo C.A."/>
            <person name="White T.C."/>
        </authorList>
    </citation>
    <scope>NUCLEOTIDE SEQUENCE [LARGE SCALE GENOMIC DNA]</scope>
    <source>
        <strain evidence="3">CBS 112818</strain>
    </source>
</reference>
<proteinExistence type="predicted"/>